<evidence type="ECO:0000259" key="1">
    <source>
        <dbReference type="PROSITE" id="PS51819"/>
    </source>
</evidence>
<evidence type="ECO:0000313" key="2">
    <source>
        <dbReference type="EMBL" id="ANS80110.1"/>
    </source>
</evidence>
<dbReference type="Proteomes" id="UP000092482">
    <property type="component" value="Chromosome"/>
</dbReference>
<dbReference type="SUPFAM" id="SSF54593">
    <property type="entry name" value="Glyoxalase/Bleomycin resistance protein/Dihydroxybiphenyl dioxygenase"/>
    <property type="match status" value="1"/>
</dbReference>
<accession>A0A1B1NF98</accession>
<protein>
    <recommendedName>
        <fullName evidence="1">VOC domain-containing protein</fullName>
    </recommendedName>
</protein>
<dbReference type="AlphaFoldDB" id="A0A1B1NF98"/>
<dbReference type="InterPro" id="IPR041581">
    <property type="entry name" value="Glyoxalase_6"/>
</dbReference>
<dbReference type="STRING" id="1758689.SGUI_2714"/>
<dbReference type="PATRIC" id="fig|1758689.4.peg.2835"/>
<sequence>MDIRARVVVFDAADPETEATFWATLLGGTVDHEDDDWWSVRVGDDEPVCVQLAPDHQPPQWPDGLPQQVHLDLVVPALGPAHDEAMAVGATLLQAADDRDAEHGFQVYADPAGHPFCLCW</sequence>
<dbReference type="InterPro" id="IPR029068">
    <property type="entry name" value="Glyas_Bleomycin-R_OHBP_Dase"/>
</dbReference>
<dbReference type="RefSeq" id="WP_066641263.1">
    <property type="nucleotide sequence ID" value="NZ_CP014989.1"/>
</dbReference>
<dbReference type="Pfam" id="PF18029">
    <property type="entry name" value="Glyoxalase_6"/>
    <property type="match status" value="1"/>
</dbReference>
<dbReference type="PROSITE" id="PS51819">
    <property type="entry name" value="VOC"/>
    <property type="match status" value="1"/>
</dbReference>
<keyword evidence="3" id="KW-1185">Reference proteome</keyword>
<reference evidence="2 3" key="1">
    <citation type="submission" date="2016-03" db="EMBL/GenBank/DDBJ databases">
        <title>Shallow-sea hydrothermal system.</title>
        <authorList>
            <person name="Tang K."/>
        </authorList>
    </citation>
    <scope>NUCLEOTIDE SEQUENCE [LARGE SCALE GENOMIC DNA]</scope>
    <source>
        <strain evidence="2 3">JLT9</strain>
    </source>
</reference>
<evidence type="ECO:0000313" key="3">
    <source>
        <dbReference type="Proteomes" id="UP000092482"/>
    </source>
</evidence>
<dbReference type="KEGG" id="serj:SGUI_2714"/>
<feature type="domain" description="VOC" evidence="1">
    <location>
        <begin position="4"/>
        <end position="120"/>
    </location>
</feature>
<gene>
    <name evidence="2" type="ORF">SGUI_2714</name>
</gene>
<proteinExistence type="predicted"/>
<dbReference type="InterPro" id="IPR037523">
    <property type="entry name" value="VOC_core"/>
</dbReference>
<name>A0A1B1NF98_9MICO</name>
<organism evidence="2 3">
    <name type="scientific">Serinicoccus hydrothermalis</name>
    <dbReference type="NCBI Taxonomy" id="1758689"/>
    <lineage>
        <taxon>Bacteria</taxon>
        <taxon>Bacillati</taxon>
        <taxon>Actinomycetota</taxon>
        <taxon>Actinomycetes</taxon>
        <taxon>Micrococcales</taxon>
        <taxon>Ornithinimicrobiaceae</taxon>
        <taxon>Serinicoccus</taxon>
    </lineage>
</organism>
<dbReference type="OrthoDB" id="1645442at2"/>
<dbReference type="Gene3D" id="3.10.180.10">
    <property type="entry name" value="2,3-Dihydroxybiphenyl 1,2-Dioxygenase, domain 1"/>
    <property type="match status" value="1"/>
</dbReference>
<dbReference type="CDD" id="cd06587">
    <property type="entry name" value="VOC"/>
    <property type="match status" value="1"/>
</dbReference>
<dbReference type="PANTHER" id="PTHR35908:SF1">
    <property type="entry name" value="CONSERVED PROTEIN"/>
    <property type="match status" value="1"/>
</dbReference>
<dbReference type="PANTHER" id="PTHR35908">
    <property type="entry name" value="HYPOTHETICAL FUSION PROTEIN"/>
    <property type="match status" value="1"/>
</dbReference>
<dbReference type="EMBL" id="CP014989">
    <property type="protein sequence ID" value="ANS80110.1"/>
    <property type="molecule type" value="Genomic_DNA"/>
</dbReference>